<dbReference type="EMBL" id="BARS01035010">
    <property type="protein sequence ID" value="GAG14701.1"/>
    <property type="molecule type" value="Genomic_DNA"/>
</dbReference>
<sequence>MSKPNKLKVRYYKPKSDFKLDISDIENFVYDMSRCIKCKGCTWVEHTYMPGVKFMTRCPSATKYEFDAYGAYGKMRIGHAI</sequence>
<evidence type="ECO:0000313" key="1">
    <source>
        <dbReference type="EMBL" id="GAG14701.1"/>
    </source>
</evidence>
<organism evidence="1">
    <name type="scientific">marine sediment metagenome</name>
    <dbReference type="NCBI Taxonomy" id="412755"/>
    <lineage>
        <taxon>unclassified sequences</taxon>
        <taxon>metagenomes</taxon>
        <taxon>ecological metagenomes</taxon>
    </lineage>
</organism>
<accession>X0WPT0</accession>
<comment type="caution">
    <text evidence="1">The sequence shown here is derived from an EMBL/GenBank/DDBJ whole genome shotgun (WGS) entry which is preliminary data.</text>
</comment>
<protein>
    <submittedName>
        <fullName evidence="1">Uncharacterized protein</fullName>
    </submittedName>
</protein>
<gene>
    <name evidence="1" type="ORF">S01H1_54014</name>
</gene>
<proteinExistence type="predicted"/>
<reference evidence="1" key="1">
    <citation type="journal article" date="2014" name="Front. Microbiol.">
        <title>High frequency of phylogenetically diverse reductive dehalogenase-homologous genes in deep subseafloor sedimentary metagenomes.</title>
        <authorList>
            <person name="Kawai M."/>
            <person name="Futagami T."/>
            <person name="Toyoda A."/>
            <person name="Takaki Y."/>
            <person name="Nishi S."/>
            <person name="Hori S."/>
            <person name="Arai W."/>
            <person name="Tsubouchi T."/>
            <person name="Morono Y."/>
            <person name="Uchiyama I."/>
            <person name="Ito T."/>
            <person name="Fujiyama A."/>
            <person name="Inagaki F."/>
            <person name="Takami H."/>
        </authorList>
    </citation>
    <scope>NUCLEOTIDE SEQUENCE</scope>
    <source>
        <strain evidence="1">Expedition CK06-06</strain>
    </source>
</reference>
<name>X0WPT0_9ZZZZ</name>
<dbReference type="AlphaFoldDB" id="X0WPT0"/>
<feature type="non-terminal residue" evidence="1">
    <location>
        <position position="81"/>
    </location>
</feature>